<dbReference type="AlphaFoldDB" id="A0A7K7D370"/>
<sequence length="92" mass="10746">LCHLEAVNCFPVLVNVISNALLRSLNSTRHIQVWSHPFFSLYNPDYWDYIMSVYLIYMLLLFPGFPPHFAMGYTQDCKVNSLGWSRFGVGRR</sequence>
<dbReference type="EMBL" id="VZSJ01001210">
    <property type="protein sequence ID" value="NWY27521.1"/>
    <property type="molecule type" value="Genomic_DNA"/>
</dbReference>
<keyword evidence="1" id="KW-1133">Transmembrane helix</keyword>
<organism evidence="2 3">
    <name type="scientific">Pheucticus melanocephalus</name>
    <name type="common">Black-headed grosbeak</name>
    <name type="synonym">Guiraca melanocephala</name>
    <dbReference type="NCBI Taxonomy" id="371919"/>
    <lineage>
        <taxon>Eukaryota</taxon>
        <taxon>Metazoa</taxon>
        <taxon>Chordata</taxon>
        <taxon>Craniata</taxon>
        <taxon>Vertebrata</taxon>
        <taxon>Euteleostomi</taxon>
        <taxon>Archelosauria</taxon>
        <taxon>Archosauria</taxon>
        <taxon>Dinosauria</taxon>
        <taxon>Saurischia</taxon>
        <taxon>Theropoda</taxon>
        <taxon>Coelurosauria</taxon>
        <taxon>Aves</taxon>
        <taxon>Neognathae</taxon>
        <taxon>Neoaves</taxon>
        <taxon>Telluraves</taxon>
        <taxon>Australaves</taxon>
        <taxon>Passeriformes</taxon>
        <taxon>Cardinalidae</taxon>
        <taxon>Pheucticus</taxon>
    </lineage>
</organism>
<protein>
    <submittedName>
        <fullName evidence="2">ABCA6 protein</fullName>
    </submittedName>
</protein>
<keyword evidence="1" id="KW-0812">Transmembrane</keyword>
<feature type="transmembrane region" description="Helical" evidence="1">
    <location>
        <begin position="46"/>
        <end position="65"/>
    </location>
</feature>
<reference evidence="2 3" key="1">
    <citation type="submission" date="2019-09" db="EMBL/GenBank/DDBJ databases">
        <title>Bird 10,000 Genomes (B10K) Project - Family phase.</title>
        <authorList>
            <person name="Zhang G."/>
        </authorList>
    </citation>
    <scope>NUCLEOTIDE SEQUENCE [LARGE SCALE GENOMIC DNA]</scope>
    <source>
        <strain evidence="2">OUT-0018</strain>
        <tissue evidence="2">Muscle</tissue>
    </source>
</reference>
<gene>
    <name evidence="2" type="primary">Abca6</name>
    <name evidence="2" type="ORF">PHEMEL_R15167</name>
</gene>
<comment type="caution">
    <text evidence="2">The sequence shown here is derived from an EMBL/GenBank/DDBJ whole genome shotgun (WGS) entry which is preliminary data.</text>
</comment>
<evidence type="ECO:0000313" key="3">
    <source>
        <dbReference type="Proteomes" id="UP000578259"/>
    </source>
</evidence>
<accession>A0A7K7D370</accession>
<keyword evidence="3" id="KW-1185">Reference proteome</keyword>
<evidence type="ECO:0000313" key="2">
    <source>
        <dbReference type="EMBL" id="NWY27521.1"/>
    </source>
</evidence>
<feature type="non-terminal residue" evidence="2">
    <location>
        <position position="92"/>
    </location>
</feature>
<name>A0A7K7D370_PHEME</name>
<proteinExistence type="predicted"/>
<keyword evidence="1" id="KW-0472">Membrane</keyword>
<evidence type="ECO:0000256" key="1">
    <source>
        <dbReference type="SAM" id="Phobius"/>
    </source>
</evidence>
<dbReference type="Proteomes" id="UP000578259">
    <property type="component" value="Unassembled WGS sequence"/>
</dbReference>
<feature type="non-terminal residue" evidence="2">
    <location>
        <position position="1"/>
    </location>
</feature>